<dbReference type="CDD" id="cd03143">
    <property type="entry name" value="A4_beta-galactosidase_middle_domain"/>
    <property type="match status" value="1"/>
</dbReference>
<evidence type="ECO:0000313" key="5">
    <source>
        <dbReference type="EMBL" id="NMH86837.1"/>
    </source>
</evidence>
<keyword evidence="6" id="KW-1185">Reference proteome</keyword>
<dbReference type="InterPro" id="IPR029062">
    <property type="entry name" value="Class_I_gatase-like"/>
</dbReference>
<evidence type="ECO:0000259" key="4">
    <source>
        <dbReference type="Pfam" id="PF02449"/>
    </source>
</evidence>
<proteinExistence type="predicted"/>
<dbReference type="Gene3D" id="3.40.50.880">
    <property type="match status" value="1"/>
</dbReference>
<dbReference type="Gene3D" id="3.20.20.80">
    <property type="entry name" value="Glycosidases"/>
    <property type="match status" value="1"/>
</dbReference>
<protein>
    <recommendedName>
        <fullName evidence="4">Glycoside hydrolase family 42 N-terminal domain-containing protein</fullName>
    </recommendedName>
</protein>
<keyword evidence="3" id="KW-0732">Signal</keyword>
<feature type="chain" id="PRO_5045500444" description="Glycoside hydrolase family 42 N-terminal domain-containing protein" evidence="3">
    <location>
        <begin position="27"/>
        <end position="1008"/>
    </location>
</feature>
<feature type="signal peptide" evidence="3">
    <location>
        <begin position="1"/>
        <end position="26"/>
    </location>
</feature>
<evidence type="ECO:0000256" key="2">
    <source>
        <dbReference type="ARBA" id="ARBA00023295"/>
    </source>
</evidence>
<dbReference type="EMBL" id="JABBHF010000002">
    <property type="protein sequence ID" value="NMH86837.1"/>
    <property type="molecule type" value="Genomic_DNA"/>
</dbReference>
<dbReference type="Proteomes" id="UP000746690">
    <property type="component" value="Unassembled WGS sequence"/>
</dbReference>
<dbReference type="Pfam" id="PF02449">
    <property type="entry name" value="Glyco_hydro_42"/>
    <property type="match status" value="1"/>
</dbReference>
<keyword evidence="2" id="KW-0326">Glycosidase</keyword>
<name>A0ABX1RTF2_9FLAO</name>
<dbReference type="InterPro" id="IPR017853">
    <property type="entry name" value="GH"/>
</dbReference>
<comment type="caution">
    <text evidence="5">The sequence shown here is derived from an EMBL/GenBank/DDBJ whole genome shotgun (WGS) entry which is preliminary data.</text>
</comment>
<reference evidence="5 6" key="1">
    <citation type="submission" date="2020-04" db="EMBL/GenBank/DDBJ databases">
        <title>A Flavivirga sp. nov.</title>
        <authorList>
            <person name="Sun X."/>
        </authorList>
    </citation>
    <scope>NUCLEOTIDE SEQUENCE [LARGE SCALE GENOMIC DNA]</scope>
    <source>
        <strain evidence="5 6">Y03</strain>
    </source>
</reference>
<evidence type="ECO:0000313" key="6">
    <source>
        <dbReference type="Proteomes" id="UP000746690"/>
    </source>
</evidence>
<keyword evidence="1" id="KW-0378">Hydrolase</keyword>
<organism evidence="5 6">
    <name type="scientific">Flavivirga algicola</name>
    <dbReference type="NCBI Taxonomy" id="2729136"/>
    <lineage>
        <taxon>Bacteria</taxon>
        <taxon>Pseudomonadati</taxon>
        <taxon>Bacteroidota</taxon>
        <taxon>Flavobacteriia</taxon>
        <taxon>Flavobacteriales</taxon>
        <taxon>Flavobacteriaceae</taxon>
        <taxon>Flavivirga</taxon>
    </lineage>
</organism>
<dbReference type="InterPro" id="IPR013529">
    <property type="entry name" value="Glyco_hydro_42_N"/>
</dbReference>
<dbReference type="RefSeq" id="WP_169670757.1">
    <property type="nucleotide sequence ID" value="NZ_JABBHF010000002.1"/>
</dbReference>
<evidence type="ECO:0000256" key="3">
    <source>
        <dbReference type="SAM" id="SignalP"/>
    </source>
</evidence>
<sequence length="1008" mass="113817">MKKNKIKFLHVFSLMALLFISHFNYAQVRVPRINIEDFTGTEEQANAKIATLEALITDAENEGIDALKEKMTVRLAKVFLVYANWDENNKDLHEDFFDGLHTFHQTTPQNLAEHLATYERSSVITILEEGIATLTAIINGERTRKPIPNIDWSKIDYDGNQLVHEGKPIYISEYIWQPDKAGDHDLRDYFGAFDGFYVDPGHVSNENGDIAQWLRNNIMSEPSGNFGTIFFGQRRIPNWLKQKYPDIEVGEAHYIGYDISSPGSREIMTKLCEGIVPLTAGKNFSKQGYMLTNEPHWNLAGTWEVVEFSEHAKDSLRTWLQNKHTDIASLNTLWNKSFSSFDDITIDDFPMPDSERGNPIWYDIMRFNQERVTNWFTFINNEVLKHDPEAKTHIKVIPFQWAQNGRHSGLDFEALTALTGNIGNDAGTKNSLRWGGPQPWEDRYHYFWRDMAMTYDFFRSVSPDKVNYNSEGHYIQANAFTDLFLDPAYVRTVYWQSTLQGMNSCQGWFWPRKADGSLDPNSAESMGGSLIEQPRVVNEITSTLMDLTAHSNHISKLQHVNQDIRIFYSETSAINKGNHMDQIFELYESLYFEGESIGFATRNIIETQPNNDWDVILVNRSEFVTTEELQALQNYLDNGGTIIMDGESLEKDEYGRNHTTTLNTNNGGTLLTGSSVADFTTKALDLIDNKGHASRFTLSETNGIGSKGCMWRSYTSNEGEEIINIVNIGKTQATLSIGLKGTDNALICTDLLTGETFGEEFTMQPETVYLLSVRERTNADNRFTIVTTSETCPDQDNGEIEITADVEQNYIATFNGVDTNFTKELTLNDIMPGTYELCIRAEGLASSTCYNLEIKQAESITGKSSVDIKSSKMSVKIEEGTAPYTVSVNDVDVYQTRASSFGVEVNQGDVVKIKTDVDCEGLMIEKVDFLNSVRAYPNPTTGLIELAIPVAEKSIPVNIYGLHAQLISSKIYPVVSGKIILNIQDKPDGIYFAEVLFDRPVNVKIVKK</sequence>
<gene>
    <name evidence="5" type="ORF">HHX25_04930</name>
</gene>
<dbReference type="SUPFAM" id="SSF51445">
    <property type="entry name" value="(Trans)glycosidases"/>
    <property type="match status" value="1"/>
</dbReference>
<accession>A0ABX1RTF2</accession>
<evidence type="ECO:0000256" key="1">
    <source>
        <dbReference type="ARBA" id="ARBA00022801"/>
    </source>
</evidence>
<feature type="domain" description="Glycoside hydrolase family 42 N-terminal" evidence="4">
    <location>
        <begin position="236"/>
        <end position="392"/>
    </location>
</feature>